<dbReference type="Pfam" id="PF13377">
    <property type="entry name" value="Peripla_BP_3"/>
    <property type="match status" value="1"/>
</dbReference>
<dbReference type="GO" id="GO:0000976">
    <property type="term" value="F:transcription cis-regulatory region binding"/>
    <property type="evidence" value="ECO:0007669"/>
    <property type="project" value="TreeGrafter"/>
</dbReference>
<dbReference type="Proteomes" id="UP000237684">
    <property type="component" value="Unassembled WGS sequence"/>
</dbReference>
<keyword evidence="3" id="KW-0804">Transcription</keyword>
<dbReference type="InterPro" id="IPR046335">
    <property type="entry name" value="LacI/GalR-like_sensor"/>
</dbReference>
<feature type="domain" description="HTH lacI-type" evidence="4">
    <location>
        <begin position="64"/>
        <end position="118"/>
    </location>
</feature>
<dbReference type="InterPro" id="IPR000843">
    <property type="entry name" value="HTH_LacI"/>
</dbReference>
<evidence type="ECO:0000256" key="2">
    <source>
        <dbReference type="ARBA" id="ARBA00023125"/>
    </source>
</evidence>
<dbReference type="EMBL" id="NIGF01000013">
    <property type="protein sequence ID" value="PQV63284.1"/>
    <property type="molecule type" value="Genomic_DNA"/>
</dbReference>
<dbReference type="Gene3D" id="3.40.50.2300">
    <property type="match status" value="2"/>
</dbReference>
<dbReference type="OrthoDB" id="2854648at2"/>
<evidence type="ECO:0000256" key="3">
    <source>
        <dbReference type="ARBA" id="ARBA00023163"/>
    </source>
</evidence>
<comment type="caution">
    <text evidence="5">The sequence shown here is derived from an EMBL/GenBank/DDBJ whole genome shotgun (WGS) entry which is preliminary data.</text>
</comment>
<dbReference type="InterPro" id="IPR010982">
    <property type="entry name" value="Lambda_DNA-bd_dom_sf"/>
</dbReference>
<dbReference type="PANTHER" id="PTHR30146:SF109">
    <property type="entry name" value="HTH-TYPE TRANSCRIPTIONAL REGULATOR GALS"/>
    <property type="match status" value="1"/>
</dbReference>
<sequence>MISATYARSLLLKKQLRGFAVQSAAVPFAVQTAGALRLNWQKIFSTLMPRTKKEILTVERPKRVTMQDIAKVAGVQKMTVSDALNGTRSVAPATRAKIKRIAAELNYIPNFAARALSTGRTGIIAILSGPMNEPYYASMVHFLENHINSSGFHLMLMRTPREVEDLVNATGDVAVDGAIAVDMVGLVKEFQSHPTIPCVSIGTFEHSFVDYVIVDLSAGVEEALKLMLASGRQRIAYLVTATHLAQKTEVRARAYLAEMEKVGQTPEIIDVQTDDLHVLEAKFKAYIDQNGCPDALLCQNDQTAMCAFRVLSDSGFQVPEDVLLVGCDGQANMRYFNPPLSTIAQPIEEMCAVAWQFLQQRMAQPDLPRQRATLPGTLVVRKSLLAASNPNPNPKQP</sequence>
<dbReference type="InParanoid" id="A0A2S8SR48"/>
<evidence type="ECO:0000259" key="4">
    <source>
        <dbReference type="PROSITE" id="PS50932"/>
    </source>
</evidence>
<dbReference type="SMART" id="SM00354">
    <property type="entry name" value="HTH_LACI"/>
    <property type="match status" value="1"/>
</dbReference>
<dbReference type="Pfam" id="PF00356">
    <property type="entry name" value="LacI"/>
    <property type="match status" value="1"/>
</dbReference>
<evidence type="ECO:0000256" key="1">
    <source>
        <dbReference type="ARBA" id="ARBA00023015"/>
    </source>
</evidence>
<dbReference type="GO" id="GO:0003700">
    <property type="term" value="F:DNA-binding transcription factor activity"/>
    <property type="evidence" value="ECO:0007669"/>
    <property type="project" value="TreeGrafter"/>
</dbReference>
<accession>A0A2S8SR48</accession>
<proteinExistence type="predicted"/>
<dbReference type="AlphaFoldDB" id="A0A2S8SR48"/>
<gene>
    <name evidence="5" type="ORF">B1R32_11311</name>
</gene>
<protein>
    <submittedName>
        <fullName evidence="5">Transcriptional regulator, LacI family</fullName>
    </submittedName>
</protein>
<dbReference type="CDD" id="cd06267">
    <property type="entry name" value="PBP1_LacI_sugar_binding-like"/>
    <property type="match status" value="1"/>
</dbReference>
<keyword evidence="2" id="KW-0238">DNA-binding</keyword>
<dbReference type="InterPro" id="IPR028082">
    <property type="entry name" value="Peripla_BP_I"/>
</dbReference>
<dbReference type="PROSITE" id="PS50932">
    <property type="entry name" value="HTH_LACI_2"/>
    <property type="match status" value="1"/>
</dbReference>
<evidence type="ECO:0000313" key="5">
    <source>
        <dbReference type="EMBL" id="PQV63284.1"/>
    </source>
</evidence>
<dbReference type="Gene3D" id="1.10.260.40">
    <property type="entry name" value="lambda repressor-like DNA-binding domains"/>
    <property type="match status" value="1"/>
</dbReference>
<evidence type="ECO:0000313" key="6">
    <source>
        <dbReference type="Proteomes" id="UP000237684"/>
    </source>
</evidence>
<dbReference type="CDD" id="cd01392">
    <property type="entry name" value="HTH_LacI"/>
    <property type="match status" value="1"/>
</dbReference>
<organism evidence="5 6">
    <name type="scientific">Abditibacterium utsteinense</name>
    <dbReference type="NCBI Taxonomy" id="1960156"/>
    <lineage>
        <taxon>Bacteria</taxon>
        <taxon>Pseudomonadati</taxon>
        <taxon>Abditibacteriota</taxon>
        <taxon>Abditibacteriia</taxon>
        <taxon>Abditibacteriales</taxon>
        <taxon>Abditibacteriaceae</taxon>
        <taxon>Abditibacterium</taxon>
    </lineage>
</organism>
<dbReference type="SUPFAM" id="SSF47413">
    <property type="entry name" value="lambda repressor-like DNA-binding domains"/>
    <property type="match status" value="1"/>
</dbReference>
<keyword evidence="6" id="KW-1185">Reference proteome</keyword>
<reference evidence="5 6" key="1">
    <citation type="journal article" date="2018" name="Syst. Appl. Microbiol.">
        <title>Abditibacterium utsteinense sp. nov., the first cultivated member of candidate phylum FBP, isolated from ice-free Antarctic soil samples.</title>
        <authorList>
            <person name="Tahon G."/>
            <person name="Tytgat B."/>
            <person name="Lebbe L."/>
            <person name="Carlier A."/>
            <person name="Willems A."/>
        </authorList>
    </citation>
    <scope>NUCLEOTIDE SEQUENCE [LARGE SCALE GENOMIC DNA]</scope>
    <source>
        <strain evidence="5 6">LMG 29911</strain>
    </source>
</reference>
<keyword evidence="1" id="KW-0805">Transcription regulation</keyword>
<name>A0A2S8SR48_9BACT</name>
<dbReference type="SUPFAM" id="SSF53822">
    <property type="entry name" value="Periplasmic binding protein-like I"/>
    <property type="match status" value="1"/>
</dbReference>
<dbReference type="PANTHER" id="PTHR30146">
    <property type="entry name" value="LACI-RELATED TRANSCRIPTIONAL REPRESSOR"/>
    <property type="match status" value="1"/>
</dbReference>